<organism evidence="9 10">
    <name type="scientific">Cellulomonas biazotea</name>
    <dbReference type="NCBI Taxonomy" id="1709"/>
    <lineage>
        <taxon>Bacteria</taxon>
        <taxon>Bacillati</taxon>
        <taxon>Actinomycetota</taxon>
        <taxon>Actinomycetes</taxon>
        <taxon>Micrococcales</taxon>
        <taxon>Cellulomonadaceae</taxon>
        <taxon>Cellulomonas</taxon>
    </lineage>
</organism>
<keyword evidence="5" id="KW-0046">Antibiotic resistance</keyword>
<evidence type="ECO:0000259" key="8">
    <source>
        <dbReference type="Pfam" id="PF01061"/>
    </source>
</evidence>
<dbReference type="OrthoDB" id="3745966at2"/>
<dbReference type="GO" id="GO:0140359">
    <property type="term" value="F:ABC-type transporter activity"/>
    <property type="evidence" value="ECO:0007669"/>
    <property type="project" value="InterPro"/>
</dbReference>
<feature type="transmembrane region" description="Helical" evidence="7">
    <location>
        <begin position="75"/>
        <end position="100"/>
    </location>
</feature>
<evidence type="ECO:0000313" key="10">
    <source>
        <dbReference type="Proteomes" id="UP000289954"/>
    </source>
</evidence>
<feature type="transmembrane region" description="Helical" evidence="7">
    <location>
        <begin position="240"/>
        <end position="263"/>
    </location>
</feature>
<dbReference type="PANTHER" id="PTHR43229">
    <property type="entry name" value="NODULATION PROTEIN J"/>
    <property type="match status" value="1"/>
</dbReference>
<feature type="transmembrane region" description="Helical" evidence="7">
    <location>
        <begin position="158"/>
        <end position="179"/>
    </location>
</feature>
<proteinExistence type="predicted"/>
<evidence type="ECO:0000256" key="7">
    <source>
        <dbReference type="SAM" id="Phobius"/>
    </source>
</evidence>
<protein>
    <recommendedName>
        <fullName evidence="8">ABC-2 type transporter transmembrane domain-containing protein</fullName>
    </recommendedName>
</protein>
<feature type="transmembrane region" description="Helical" evidence="7">
    <location>
        <begin position="186"/>
        <end position="206"/>
    </location>
</feature>
<dbReference type="GO" id="GO:0043190">
    <property type="term" value="C:ATP-binding cassette (ABC) transporter complex"/>
    <property type="evidence" value="ECO:0007669"/>
    <property type="project" value="InterPro"/>
</dbReference>
<feature type="compositionally biased region" description="Low complexity" evidence="6">
    <location>
        <begin position="1"/>
        <end position="11"/>
    </location>
</feature>
<feature type="transmembrane region" description="Helical" evidence="7">
    <location>
        <begin position="43"/>
        <end position="63"/>
    </location>
</feature>
<dbReference type="GO" id="GO:0046677">
    <property type="term" value="P:response to antibiotic"/>
    <property type="evidence" value="ECO:0007669"/>
    <property type="project" value="UniProtKB-KW"/>
</dbReference>
<reference evidence="9 10" key="1">
    <citation type="submission" date="2019-01" db="EMBL/GenBank/DDBJ databases">
        <title>Draft genome sequence of Cellulomonas takizawaensis strain TKZ-21.</title>
        <authorList>
            <person name="Yamamura H."/>
            <person name="Hayashi T."/>
            <person name="Hamada M."/>
            <person name="Serisawa Y."/>
            <person name="Matsuyama K."/>
            <person name="Nakagawa Y."/>
            <person name="Otoguro M."/>
            <person name="Yanagida F."/>
            <person name="Hayakawa M."/>
        </authorList>
    </citation>
    <scope>NUCLEOTIDE SEQUENCE [LARGE SCALE GENOMIC DNA]</scope>
    <source>
        <strain evidence="9 10">NBRC12680</strain>
    </source>
</reference>
<evidence type="ECO:0000256" key="6">
    <source>
        <dbReference type="SAM" id="MobiDB-lite"/>
    </source>
</evidence>
<comment type="subcellular location">
    <subcellularLocation>
        <location evidence="1">Membrane</location>
        <topology evidence="1">Multi-pass membrane protein</topology>
    </subcellularLocation>
</comment>
<feature type="domain" description="ABC-2 type transporter transmembrane" evidence="8">
    <location>
        <begin position="37"/>
        <end position="229"/>
    </location>
</feature>
<feature type="region of interest" description="Disordered" evidence="6">
    <location>
        <begin position="1"/>
        <end position="20"/>
    </location>
</feature>
<accession>A0A402DTN5</accession>
<dbReference type="AlphaFoldDB" id="A0A402DTN5"/>
<dbReference type="RefSeq" id="WP_130782093.1">
    <property type="nucleotide sequence ID" value="NZ_BIMR01000216.1"/>
</dbReference>
<keyword evidence="3 7" id="KW-1133">Transmembrane helix</keyword>
<evidence type="ECO:0000256" key="5">
    <source>
        <dbReference type="ARBA" id="ARBA00023251"/>
    </source>
</evidence>
<name>A0A402DTN5_9CELL</name>
<keyword evidence="4 7" id="KW-0472">Membrane</keyword>
<dbReference type="PANTHER" id="PTHR43229:SF2">
    <property type="entry name" value="NODULATION PROTEIN J"/>
    <property type="match status" value="1"/>
</dbReference>
<evidence type="ECO:0000256" key="4">
    <source>
        <dbReference type="ARBA" id="ARBA00023136"/>
    </source>
</evidence>
<sequence length="272" mass="28926">MSTATTTAPTARADRPARPDRPRPFWPLAFLHARLGFLETVRIPIAVLGNLLFPALALLFFVVPQQGVAQDPLMATAAVAQLGTFAVMSTCLFSFGVGVAEDRAQPFDPYLRTLPAGAGPRLAGRVLNGVLWSYLALVPLVVIGWLLTAATLTAGRALAAVVMVPVVAVPFLLLGLAVGYRLSSKAAIAVVQATLFPLAFAGGLFMPPEAFPSWLDALSKLLPSRAARDLAVQATTGYEAYAWAIPVILAWTAVFAVLAVLAYRSDEGRRFR</sequence>
<dbReference type="Proteomes" id="UP000289954">
    <property type="component" value="Unassembled WGS sequence"/>
</dbReference>
<dbReference type="InterPro" id="IPR051784">
    <property type="entry name" value="Nod_factor_ABC_transporter"/>
</dbReference>
<evidence type="ECO:0000256" key="2">
    <source>
        <dbReference type="ARBA" id="ARBA00022692"/>
    </source>
</evidence>
<dbReference type="Pfam" id="PF01061">
    <property type="entry name" value="ABC2_membrane"/>
    <property type="match status" value="1"/>
</dbReference>
<keyword evidence="2 7" id="KW-0812">Transmembrane</keyword>
<dbReference type="PIRSF" id="PIRSF006648">
    <property type="entry name" value="DrrB"/>
    <property type="match status" value="1"/>
</dbReference>
<dbReference type="InterPro" id="IPR013525">
    <property type="entry name" value="ABC2_TM"/>
</dbReference>
<evidence type="ECO:0000256" key="1">
    <source>
        <dbReference type="ARBA" id="ARBA00004141"/>
    </source>
</evidence>
<dbReference type="InterPro" id="IPR000412">
    <property type="entry name" value="ABC_2_transport"/>
</dbReference>
<evidence type="ECO:0000313" key="9">
    <source>
        <dbReference type="EMBL" id="GCE77484.1"/>
    </source>
</evidence>
<keyword evidence="10" id="KW-1185">Reference proteome</keyword>
<comment type="caution">
    <text evidence="9">The sequence shown here is derived from an EMBL/GenBank/DDBJ whole genome shotgun (WGS) entry which is preliminary data.</text>
</comment>
<gene>
    <name evidence="9" type="ORF">CBZ_25400</name>
</gene>
<evidence type="ECO:0000256" key="3">
    <source>
        <dbReference type="ARBA" id="ARBA00022989"/>
    </source>
</evidence>
<dbReference type="EMBL" id="BIMR01000216">
    <property type="protein sequence ID" value="GCE77484.1"/>
    <property type="molecule type" value="Genomic_DNA"/>
</dbReference>
<feature type="transmembrane region" description="Helical" evidence="7">
    <location>
        <begin position="131"/>
        <end position="152"/>
    </location>
</feature>